<dbReference type="RefSeq" id="WP_187014088.1">
    <property type="nucleotide sequence ID" value="NZ_JACOQI010000003.1"/>
</dbReference>
<dbReference type="Proteomes" id="UP000620327">
    <property type="component" value="Unassembled WGS sequence"/>
</dbReference>
<feature type="transmembrane region" description="Helical" evidence="1">
    <location>
        <begin position="57"/>
        <end position="77"/>
    </location>
</feature>
<evidence type="ECO:0000313" key="3">
    <source>
        <dbReference type="Proteomes" id="UP000620327"/>
    </source>
</evidence>
<proteinExistence type="predicted"/>
<keyword evidence="1" id="KW-1133">Transmembrane helix</keyword>
<name>A0A923S6N2_9FIRM</name>
<evidence type="ECO:0000313" key="2">
    <source>
        <dbReference type="EMBL" id="MBC5769746.1"/>
    </source>
</evidence>
<dbReference type="AlphaFoldDB" id="A0A923S6N2"/>
<dbReference type="EMBL" id="JACOQI010000003">
    <property type="protein sequence ID" value="MBC5769746.1"/>
    <property type="molecule type" value="Genomic_DNA"/>
</dbReference>
<accession>A0A923S6N2</accession>
<reference evidence="2" key="1">
    <citation type="submission" date="2020-08" db="EMBL/GenBank/DDBJ databases">
        <title>Genome public.</title>
        <authorList>
            <person name="Liu C."/>
            <person name="Sun Q."/>
        </authorList>
    </citation>
    <scope>NUCLEOTIDE SEQUENCE</scope>
    <source>
        <strain evidence="2">BX15</strain>
    </source>
</reference>
<keyword evidence="1" id="KW-0472">Membrane</keyword>
<evidence type="ECO:0000256" key="1">
    <source>
        <dbReference type="SAM" id="Phobius"/>
    </source>
</evidence>
<keyword evidence="3" id="KW-1185">Reference proteome</keyword>
<protein>
    <submittedName>
        <fullName evidence="2">Uncharacterized protein</fullName>
    </submittedName>
</protein>
<feature type="transmembrane region" description="Helical" evidence="1">
    <location>
        <begin position="89"/>
        <end position="109"/>
    </location>
</feature>
<organism evidence="2 3">
    <name type="scientific">Dysosmobacter segnis</name>
    <dbReference type="NCBI Taxonomy" id="2763042"/>
    <lineage>
        <taxon>Bacteria</taxon>
        <taxon>Bacillati</taxon>
        <taxon>Bacillota</taxon>
        <taxon>Clostridia</taxon>
        <taxon>Eubacteriales</taxon>
        <taxon>Oscillospiraceae</taxon>
        <taxon>Dysosmobacter</taxon>
    </lineage>
</organism>
<feature type="transmembrane region" description="Helical" evidence="1">
    <location>
        <begin position="31"/>
        <end position="50"/>
    </location>
</feature>
<gene>
    <name evidence="2" type="ORF">H8Z83_05325</name>
</gene>
<comment type="caution">
    <text evidence="2">The sequence shown here is derived from an EMBL/GenBank/DDBJ whole genome shotgun (WGS) entry which is preliminary data.</text>
</comment>
<sequence length="115" mass="12784">MKKLWASPVPFLAYGVPYAYLGFWGHGETGKVLANFLSIIGVITLMKWTYHRNSLKALFLGNALSLLVSCVCLSVFGTEKWGGTFEPATAFQMLCAAALLALAVQLVWWRVKRRT</sequence>
<keyword evidence="1" id="KW-0812">Transmembrane</keyword>